<dbReference type="AlphaFoldDB" id="A0AAE0UFZ5"/>
<dbReference type="Proteomes" id="UP001281003">
    <property type="component" value="Unassembled WGS sequence"/>
</dbReference>
<organism evidence="1 2">
    <name type="scientific">Sordaria brevicollis</name>
    <dbReference type="NCBI Taxonomy" id="83679"/>
    <lineage>
        <taxon>Eukaryota</taxon>
        <taxon>Fungi</taxon>
        <taxon>Dikarya</taxon>
        <taxon>Ascomycota</taxon>
        <taxon>Pezizomycotina</taxon>
        <taxon>Sordariomycetes</taxon>
        <taxon>Sordariomycetidae</taxon>
        <taxon>Sordariales</taxon>
        <taxon>Sordariaceae</taxon>
        <taxon>Sordaria</taxon>
    </lineage>
</organism>
<comment type="caution">
    <text evidence="1">The sequence shown here is derived from an EMBL/GenBank/DDBJ whole genome shotgun (WGS) entry which is preliminary data.</text>
</comment>
<dbReference type="EMBL" id="JAUTDP010000001">
    <property type="protein sequence ID" value="KAK3402638.1"/>
    <property type="molecule type" value="Genomic_DNA"/>
</dbReference>
<accession>A0AAE0UFZ5</accession>
<evidence type="ECO:0000313" key="1">
    <source>
        <dbReference type="EMBL" id="KAK3402638.1"/>
    </source>
</evidence>
<reference evidence="1" key="2">
    <citation type="submission" date="2023-07" db="EMBL/GenBank/DDBJ databases">
        <authorList>
            <consortium name="Lawrence Berkeley National Laboratory"/>
            <person name="Haridas S."/>
            <person name="Hensen N."/>
            <person name="Bonometti L."/>
            <person name="Westerberg I."/>
            <person name="Brannstrom I.O."/>
            <person name="Guillou S."/>
            <person name="Cros-Aarteil S."/>
            <person name="Calhoun S."/>
            <person name="Kuo A."/>
            <person name="Mondo S."/>
            <person name="Pangilinan J."/>
            <person name="Riley R."/>
            <person name="LaButti K."/>
            <person name="Andreopoulos B."/>
            <person name="Lipzen A."/>
            <person name="Chen C."/>
            <person name="Yanf M."/>
            <person name="Daum C."/>
            <person name="Ng V."/>
            <person name="Clum A."/>
            <person name="Steindorff A."/>
            <person name="Ohm R."/>
            <person name="Martin F."/>
            <person name="Silar P."/>
            <person name="Natvig D."/>
            <person name="Lalanne C."/>
            <person name="Gautier V."/>
            <person name="Ament-velasquez S.L."/>
            <person name="Kruys A."/>
            <person name="Hutchinson M.I."/>
            <person name="Powell A.J."/>
            <person name="Barry K."/>
            <person name="Miller A.N."/>
            <person name="Grigoriev I.V."/>
            <person name="Debuchy R."/>
            <person name="Gladieux P."/>
            <person name="Thoren M.H."/>
            <person name="Johannesson H."/>
        </authorList>
    </citation>
    <scope>NUCLEOTIDE SEQUENCE</scope>
    <source>
        <strain evidence="1">FGSC 1904</strain>
    </source>
</reference>
<gene>
    <name evidence="1" type="ORF">B0T20DRAFT_398784</name>
</gene>
<proteinExistence type="predicted"/>
<evidence type="ECO:0000313" key="2">
    <source>
        <dbReference type="Proteomes" id="UP001281003"/>
    </source>
</evidence>
<sequence>MCKWYGGYHSSCRCLVGHIEVCSTRLKSAPFTSPAYSKDGKYTLPEYDAQSCNDLTVATEVHKKSPGCILGECATDLPPECPRIKAGLANAANSVAESDERAVLEVSKEGFTKVLVHVTFYDSDGVLAKGEECDGVHARGEQKARDKYREELEQYLKDHED</sequence>
<protein>
    <submittedName>
        <fullName evidence="1">Uncharacterized protein</fullName>
    </submittedName>
</protein>
<name>A0AAE0UFZ5_SORBR</name>
<reference evidence="1" key="1">
    <citation type="journal article" date="2023" name="Mol. Phylogenet. Evol.">
        <title>Genome-scale phylogeny and comparative genomics of the fungal order Sordariales.</title>
        <authorList>
            <person name="Hensen N."/>
            <person name="Bonometti L."/>
            <person name="Westerberg I."/>
            <person name="Brannstrom I.O."/>
            <person name="Guillou S."/>
            <person name="Cros-Aarteil S."/>
            <person name="Calhoun S."/>
            <person name="Haridas S."/>
            <person name="Kuo A."/>
            <person name="Mondo S."/>
            <person name="Pangilinan J."/>
            <person name="Riley R."/>
            <person name="LaButti K."/>
            <person name="Andreopoulos B."/>
            <person name="Lipzen A."/>
            <person name="Chen C."/>
            <person name="Yan M."/>
            <person name="Daum C."/>
            <person name="Ng V."/>
            <person name="Clum A."/>
            <person name="Steindorff A."/>
            <person name="Ohm R.A."/>
            <person name="Martin F."/>
            <person name="Silar P."/>
            <person name="Natvig D.O."/>
            <person name="Lalanne C."/>
            <person name="Gautier V."/>
            <person name="Ament-Velasquez S.L."/>
            <person name="Kruys A."/>
            <person name="Hutchinson M.I."/>
            <person name="Powell A.J."/>
            <person name="Barry K."/>
            <person name="Miller A.N."/>
            <person name="Grigoriev I.V."/>
            <person name="Debuchy R."/>
            <person name="Gladieux P."/>
            <person name="Hiltunen Thoren M."/>
            <person name="Johannesson H."/>
        </authorList>
    </citation>
    <scope>NUCLEOTIDE SEQUENCE</scope>
    <source>
        <strain evidence="1">FGSC 1904</strain>
    </source>
</reference>
<keyword evidence="2" id="KW-1185">Reference proteome</keyword>